<feature type="non-terminal residue" evidence="2">
    <location>
        <position position="1"/>
    </location>
</feature>
<keyword evidence="3" id="KW-1185">Reference proteome</keyword>
<dbReference type="AlphaFoldDB" id="A0A2P5FKP8"/>
<sequence>LLEKKKKKTGGTLKTDKPKPKPNTHLSLSYSLRNQTREKEESIPINDEVDLLRIGFRVEQVAIAVVVIEKARALGAEVGGAIEVPEIDIVGEDIVHGEEG</sequence>
<gene>
    <name evidence="2" type="ORF">TorRG33x02_059470</name>
</gene>
<comment type="caution">
    <text evidence="2">The sequence shown here is derived from an EMBL/GenBank/DDBJ whole genome shotgun (WGS) entry which is preliminary data.</text>
</comment>
<proteinExistence type="predicted"/>
<dbReference type="EMBL" id="JXTC01000025">
    <property type="protein sequence ID" value="PON98372.1"/>
    <property type="molecule type" value="Genomic_DNA"/>
</dbReference>
<dbReference type="Proteomes" id="UP000237000">
    <property type="component" value="Unassembled WGS sequence"/>
</dbReference>
<reference evidence="3" key="1">
    <citation type="submission" date="2016-06" db="EMBL/GenBank/DDBJ databases">
        <title>Parallel loss of symbiosis genes in relatives of nitrogen-fixing non-legume Parasponia.</title>
        <authorList>
            <person name="Van Velzen R."/>
            <person name="Holmer R."/>
            <person name="Bu F."/>
            <person name="Rutten L."/>
            <person name="Van Zeijl A."/>
            <person name="Liu W."/>
            <person name="Santuari L."/>
            <person name="Cao Q."/>
            <person name="Sharma T."/>
            <person name="Shen D."/>
            <person name="Roswanjaya Y."/>
            <person name="Wardhani T."/>
            <person name="Kalhor M.S."/>
            <person name="Jansen J."/>
            <person name="Van den Hoogen J."/>
            <person name="Gungor B."/>
            <person name="Hartog M."/>
            <person name="Hontelez J."/>
            <person name="Verver J."/>
            <person name="Yang W.-C."/>
            <person name="Schijlen E."/>
            <person name="Repin R."/>
            <person name="Schilthuizen M."/>
            <person name="Schranz E."/>
            <person name="Heidstra R."/>
            <person name="Miyata K."/>
            <person name="Fedorova E."/>
            <person name="Kohlen W."/>
            <person name="Bisseling T."/>
            <person name="Smit S."/>
            <person name="Geurts R."/>
        </authorList>
    </citation>
    <scope>NUCLEOTIDE SEQUENCE [LARGE SCALE GENOMIC DNA]</scope>
    <source>
        <strain evidence="3">cv. RG33-2</strain>
    </source>
</reference>
<dbReference type="OrthoDB" id="10396546at2759"/>
<evidence type="ECO:0000256" key="1">
    <source>
        <dbReference type="SAM" id="MobiDB-lite"/>
    </source>
</evidence>
<evidence type="ECO:0000313" key="2">
    <source>
        <dbReference type="EMBL" id="PON98372.1"/>
    </source>
</evidence>
<dbReference type="InParanoid" id="A0A2P5FKP8"/>
<name>A0A2P5FKP8_TREOI</name>
<evidence type="ECO:0000313" key="3">
    <source>
        <dbReference type="Proteomes" id="UP000237000"/>
    </source>
</evidence>
<accession>A0A2P5FKP8</accession>
<feature type="region of interest" description="Disordered" evidence="1">
    <location>
        <begin position="1"/>
        <end position="28"/>
    </location>
</feature>
<protein>
    <submittedName>
        <fullName evidence="2">Uncharacterized protein</fullName>
    </submittedName>
</protein>
<organism evidence="2 3">
    <name type="scientific">Trema orientale</name>
    <name type="common">Charcoal tree</name>
    <name type="synonym">Celtis orientalis</name>
    <dbReference type="NCBI Taxonomy" id="63057"/>
    <lineage>
        <taxon>Eukaryota</taxon>
        <taxon>Viridiplantae</taxon>
        <taxon>Streptophyta</taxon>
        <taxon>Embryophyta</taxon>
        <taxon>Tracheophyta</taxon>
        <taxon>Spermatophyta</taxon>
        <taxon>Magnoliopsida</taxon>
        <taxon>eudicotyledons</taxon>
        <taxon>Gunneridae</taxon>
        <taxon>Pentapetalae</taxon>
        <taxon>rosids</taxon>
        <taxon>fabids</taxon>
        <taxon>Rosales</taxon>
        <taxon>Cannabaceae</taxon>
        <taxon>Trema</taxon>
    </lineage>
</organism>